<dbReference type="Pfam" id="PF01541">
    <property type="entry name" value="GIY-YIG"/>
    <property type="match status" value="1"/>
</dbReference>
<dbReference type="PANTHER" id="PTHR34477">
    <property type="entry name" value="UPF0213 PROTEIN YHBQ"/>
    <property type="match status" value="1"/>
</dbReference>
<dbReference type="RefSeq" id="WP_344711036.1">
    <property type="nucleotide sequence ID" value="NZ_BAAAWH010000001.1"/>
</dbReference>
<evidence type="ECO:0000313" key="5">
    <source>
        <dbReference type="Proteomes" id="UP001589611"/>
    </source>
</evidence>
<evidence type="ECO:0000313" key="4">
    <source>
        <dbReference type="EMBL" id="MFB9644501.1"/>
    </source>
</evidence>
<reference evidence="4 5" key="1">
    <citation type="submission" date="2024-09" db="EMBL/GenBank/DDBJ databases">
        <authorList>
            <person name="Sun Q."/>
            <person name="Mori K."/>
        </authorList>
    </citation>
    <scope>NUCLEOTIDE SEQUENCE [LARGE SCALE GENOMIC DNA]</scope>
    <source>
        <strain evidence="4 5">JCM 1342</strain>
    </source>
</reference>
<dbReference type="CDD" id="cd10456">
    <property type="entry name" value="GIY-YIG_UPF0213"/>
    <property type="match status" value="1"/>
</dbReference>
<dbReference type="InterPro" id="IPR035901">
    <property type="entry name" value="GIY-YIG_endonuc_sf"/>
</dbReference>
<feature type="domain" description="GIY-YIG" evidence="3">
    <location>
        <begin position="1"/>
        <end position="73"/>
    </location>
</feature>
<evidence type="ECO:0000259" key="3">
    <source>
        <dbReference type="PROSITE" id="PS50164"/>
    </source>
</evidence>
<dbReference type="PANTHER" id="PTHR34477:SF1">
    <property type="entry name" value="UPF0213 PROTEIN YHBQ"/>
    <property type="match status" value="1"/>
</dbReference>
<protein>
    <submittedName>
        <fullName evidence="4">GIY-YIG nuclease family protein</fullName>
    </submittedName>
</protein>
<accession>A0ABV5SVW3</accession>
<evidence type="ECO:0000256" key="1">
    <source>
        <dbReference type="ARBA" id="ARBA00007435"/>
    </source>
</evidence>
<dbReference type="EMBL" id="JBHMBE010000001">
    <property type="protein sequence ID" value="MFB9644501.1"/>
    <property type="molecule type" value="Genomic_DNA"/>
</dbReference>
<dbReference type="PROSITE" id="PS50164">
    <property type="entry name" value="GIY_YIG"/>
    <property type="match status" value="1"/>
</dbReference>
<evidence type="ECO:0000256" key="2">
    <source>
        <dbReference type="SAM" id="MobiDB-lite"/>
    </source>
</evidence>
<feature type="compositionally biased region" description="Low complexity" evidence="2">
    <location>
        <begin position="99"/>
        <end position="110"/>
    </location>
</feature>
<dbReference type="InterPro" id="IPR000305">
    <property type="entry name" value="GIY-YIG_endonuc"/>
</dbReference>
<comment type="caution">
    <text evidence="4">The sequence shown here is derived from an EMBL/GenBank/DDBJ whole genome shotgun (WGS) entry which is preliminary data.</text>
</comment>
<dbReference type="Proteomes" id="UP001589611">
    <property type="component" value="Unassembled WGS sequence"/>
</dbReference>
<organism evidence="4 5">
    <name type="scientific">Microbacterium terregens</name>
    <dbReference type="NCBI Taxonomy" id="69363"/>
    <lineage>
        <taxon>Bacteria</taxon>
        <taxon>Bacillati</taxon>
        <taxon>Actinomycetota</taxon>
        <taxon>Actinomycetes</taxon>
        <taxon>Micrococcales</taxon>
        <taxon>Microbacteriaceae</taxon>
        <taxon>Microbacterium</taxon>
    </lineage>
</organism>
<comment type="similarity">
    <text evidence="1">Belongs to the UPF0213 family.</text>
</comment>
<name>A0ABV5SVW3_9MICO</name>
<gene>
    <name evidence="4" type="ORF">ACFFPJ_01665</name>
</gene>
<feature type="region of interest" description="Disordered" evidence="2">
    <location>
        <begin position="85"/>
        <end position="110"/>
    </location>
</feature>
<proteinExistence type="inferred from homology"/>
<dbReference type="InterPro" id="IPR050190">
    <property type="entry name" value="UPF0213_domain"/>
</dbReference>
<dbReference type="Gene3D" id="3.40.1440.10">
    <property type="entry name" value="GIY-YIG endonuclease"/>
    <property type="match status" value="1"/>
</dbReference>
<keyword evidence="5" id="KW-1185">Reference proteome</keyword>
<sequence>MYILECHDRTLYVGSTWDLHRRLAQHQEGEGAQYTRTRRPVRLLYYEYFHRIENAFLREKQVQGWGRAKRLALAKGEVERLNELSRKPPRLRGGRDPSTRSQCSSSPRSGCTEIGWHAADSATHVSRETPCEARVVSIQRLRRLLDHRMCSFAVIE</sequence>
<dbReference type="SUPFAM" id="SSF82771">
    <property type="entry name" value="GIY-YIG endonuclease"/>
    <property type="match status" value="1"/>
</dbReference>